<dbReference type="EMBL" id="AEYX01000038">
    <property type="protein sequence ID" value="EGG46186.1"/>
    <property type="molecule type" value="Genomic_DNA"/>
</dbReference>
<proteinExistence type="predicted"/>
<keyword evidence="3" id="KW-1185">Reference proteome</keyword>
<evidence type="ECO:0000313" key="2">
    <source>
        <dbReference type="EMBL" id="EGG46186.1"/>
    </source>
</evidence>
<protein>
    <submittedName>
        <fullName evidence="2">Uncharacterized protein</fullName>
    </submittedName>
</protein>
<name>F3NKM7_9ACTN</name>
<feature type="region of interest" description="Disordered" evidence="1">
    <location>
        <begin position="167"/>
        <end position="205"/>
    </location>
</feature>
<feature type="region of interest" description="Disordered" evidence="1">
    <location>
        <begin position="219"/>
        <end position="349"/>
    </location>
</feature>
<feature type="region of interest" description="Disordered" evidence="1">
    <location>
        <begin position="1"/>
        <end position="45"/>
    </location>
</feature>
<feature type="compositionally biased region" description="Low complexity" evidence="1">
    <location>
        <begin position="279"/>
        <end position="289"/>
    </location>
</feature>
<accession>F3NKM7</accession>
<feature type="compositionally biased region" description="Basic residues" evidence="1">
    <location>
        <begin position="325"/>
        <end position="335"/>
    </location>
</feature>
<feature type="compositionally biased region" description="Low complexity" evidence="1">
    <location>
        <begin position="246"/>
        <end position="255"/>
    </location>
</feature>
<feature type="compositionally biased region" description="Basic and acidic residues" evidence="1">
    <location>
        <begin position="1"/>
        <end position="10"/>
    </location>
</feature>
<sequence>MVGTGDRHANGEPSGVVRQHAPQLRESHNRPPRCGPATVRESTRHTRRVFSWRRANGIKRSTTIRTKALGVQTHGSEPCGGDGTRPEAPARGCEGQPSPTRPWTHCHSSSAVTHPVPGSGTGAAATGPRSTICARCSCAEAEGSAVSGGGSEAGGGVGSGSGGVKGALGAPVGPAGSPPPPAWPPPLCPPVSPGSPPPPLPEVAVDGSARGVFETVGAAFPCFDSPGRGDRPFRSRRPPAAPSAPTPATSSPRTTVPCGPVERPGPGRPASWPTLTHPVAAATVRTAAASRNGTSLGRTGSHLRGRAKRVPLPNSTAPREDTPHRGRTGRRRHTVRPSGRARQWSVCCR</sequence>
<evidence type="ECO:0000256" key="1">
    <source>
        <dbReference type="SAM" id="MobiDB-lite"/>
    </source>
</evidence>
<dbReference type="Proteomes" id="UP000003022">
    <property type="component" value="Unassembled WGS sequence"/>
</dbReference>
<feature type="region of interest" description="Disordered" evidence="1">
    <location>
        <begin position="72"/>
        <end position="126"/>
    </location>
</feature>
<comment type="caution">
    <text evidence="2">The sequence shown here is derived from an EMBL/GenBank/DDBJ whole genome shotgun (WGS) entry which is preliminary data.</text>
</comment>
<reference evidence="2 3" key="1">
    <citation type="journal article" date="2011" name="J. Bacteriol.">
        <title>Draft genome sequence of the marine bacterium Streptomyces griseoaurantiacus M045, which produces novel manumycin-type antibiotics with a pABA core component.</title>
        <authorList>
            <person name="Li F."/>
            <person name="Jiang P."/>
            <person name="Zheng H."/>
            <person name="Wang S."/>
            <person name="Zhao G."/>
            <person name="Qin S."/>
            <person name="Liu Z."/>
        </authorList>
    </citation>
    <scope>NUCLEOTIDE SEQUENCE [LARGE SCALE GENOMIC DNA]</scope>
    <source>
        <strain evidence="2 3">M045</strain>
    </source>
</reference>
<dbReference type="STRING" id="996637.SGM_3691"/>
<evidence type="ECO:0000313" key="3">
    <source>
        <dbReference type="Proteomes" id="UP000003022"/>
    </source>
</evidence>
<gene>
    <name evidence="2" type="ORF">SGM_3691</name>
</gene>
<dbReference type="AlphaFoldDB" id="F3NKM7"/>
<organism evidence="2 3">
    <name type="scientific">Streptomyces griseoaurantiacus M045</name>
    <dbReference type="NCBI Taxonomy" id="996637"/>
    <lineage>
        <taxon>Bacteria</taxon>
        <taxon>Bacillati</taxon>
        <taxon>Actinomycetota</taxon>
        <taxon>Actinomycetes</taxon>
        <taxon>Kitasatosporales</taxon>
        <taxon>Streptomycetaceae</taxon>
        <taxon>Streptomyces</taxon>
        <taxon>Streptomyces aurantiacus group</taxon>
    </lineage>
</organism>
<feature type="compositionally biased region" description="Pro residues" evidence="1">
    <location>
        <begin position="176"/>
        <end position="201"/>
    </location>
</feature>